<dbReference type="Gene3D" id="3.80.10.10">
    <property type="entry name" value="Ribonuclease Inhibitor"/>
    <property type="match status" value="2"/>
</dbReference>
<dbReference type="SUPFAM" id="SSF56112">
    <property type="entry name" value="Protein kinase-like (PK-like)"/>
    <property type="match status" value="1"/>
</dbReference>
<dbReference type="Pfam" id="PF13306">
    <property type="entry name" value="LRR_5"/>
    <property type="match status" value="3"/>
</dbReference>
<dbReference type="PANTHER" id="PTHR44329">
    <property type="entry name" value="SERINE/THREONINE-PROTEIN KINASE TNNI3K-RELATED"/>
    <property type="match status" value="1"/>
</dbReference>
<gene>
    <name evidence="3" type="ORF">M9Y10_020626</name>
</gene>
<dbReference type="EMBL" id="JAPFFF010000030">
    <property type="protein sequence ID" value="KAK8845708.1"/>
    <property type="molecule type" value="Genomic_DNA"/>
</dbReference>
<sequence>MEIEIKGNLRIKINPKNNTASITKSPKASGQVSIPHFAEYENKNFKIISIEANAFTNCNIDSLTFAKDSEVETFDENCFLSAKIKKLEIPAKVKNLHGKMFDKSLTEITISPNNEHFTIYKKDFLLSKVNKSSEKFDVLIFALFDIEEAVIPPQIKVIKKDAFANHDKLKSVKFPPNSELKCIEDFAFGSSIESLSLPSSVELIGDDCFFWTPNLQKVEISEENDHFKLIDGKYIVKESVPGSSIFDAIIFARRDIKSIVIPRHIKAISNNAFQYCACLENVTFEDNSSLELIKKCAFQHVSGPEKLFLPPSLKETGGYSFSYIKNIKSIEFLGNSVKIGESCFISCSNLSTVTFPNADQISFGSRTMAHTPDNARILVRKSAKLSGTDLAHSKNQIGYIDDSSETVKRIVENVTAISDDDQLSSEEIEDLADIYLQTGGEISKLKEDNKKMKDIIKKMKEENAKLKQNFTKLKQDNAALKEDSKKMKDESNKIKDESNKIKDESNKIKEENTKIKDESNKIKEENTKIKDENNKIKDENTKIKDENTKIKDENTKIKDENSNLKTKVKELEEKLEAESSKLAKAKIKKLELFDPDRIDALKVEKTIGRGSQSEVFEVTREQRLALKVLFVEGINKNDKQLQLFLHEHEILSSLCHPNIVKTFGFCYGDARHAPSILLELCEQNLNDRIGDMDKIEKVCSIIEITEAMEAVHAASMIHRHLRPENILFDIEGHVKISDFGVASIVDVEGQRQSKSSDIGTSKFMAPELLKESAKCDGKVDVYSFGVVVFFILSGGKLPKITVAEQASGKKASIPSYINKVSRDLINSCWSASPSERPSFTDILDVIKKNNFRLIDGVEKNIIEITNFVNL</sequence>
<evidence type="ECO:0000259" key="2">
    <source>
        <dbReference type="PROSITE" id="PS50011"/>
    </source>
</evidence>
<dbReference type="InterPro" id="IPR051681">
    <property type="entry name" value="Ser/Thr_Kinases-Pseudokinases"/>
</dbReference>
<proteinExistence type="predicted"/>
<evidence type="ECO:0000313" key="4">
    <source>
        <dbReference type="Proteomes" id="UP001470230"/>
    </source>
</evidence>
<dbReference type="InterPro" id="IPR011009">
    <property type="entry name" value="Kinase-like_dom_sf"/>
</dbReference>
<dbReference type="InterPro" id="IPR032675">
    <property type="entry name" value="LRR_dom_sf"/>
</dbReference>
<dbReference type="InterPro" id="IPR026906">
    <property type="entry name" value="LRR_5"/>
</dbReference>
<comment type="caution">
    <text evidence="3">The sequence shown here is derived from an EMBL/GenBank/DDBJ whole genome shotgun (WGS) entry which is preliminary data.</text>
</comment>
<reference evidence="3 4" key="1">
    <citation type="submission" date="2024-04" db="EMBL/GenBank/DDBJ databases">
        <title>Tritrichomonas musculus Genome.</title>
        <authorList>
            <person name="Alves-Ferreira E."/>
            <person name="Grigg M."/>
            <person name="Lorenzi H."/>
            <person name="Galac M."/>
        </authorList>
    </citation>
    <scope>NUCLEOTIDE SEQUENCE [LARGE SCALE GENOMIC DNA]</scope>
    <source>
        <strain evidence="3 4">EAF2021</strain>
    </source>
</reference>
<name>A0ABR2HE98_9EUKA</name>
<organism evidence="3 4">
    <name type="scientific">Tritrichomonas musculus</name>
    <dbReference type="NCBI Taxonomy" id="1915356"/>
    <lineage>
        <taxon>Eukaryota</taxon>
        <taxon>Metamonada</taxon>
        <taxon>Parabasalia</taxon>
        <taxon>Tritrichomonadida</taxon>
        <taxon>Tritrichomonadidae</taxon>
        <taxon>Tritrichomonas</taxon>
    </lineage>
</organism>
<keyword evidence="4" id="KW-1185">Reference proteome</keyword>
<dbReference type="Pfam" id="PF00069">
    <property type="entry name" value="Pkinase"/>
    <property type="match status" value="1"/>
</dbReference>
<dbReference type="SUPFAM" id="SSF52058">
    <property type="entry name" value="L domain-like"/>
    <property type="match status" value="1"/>
</dbReference>
<feature type="domain" description="Protein kinase" evidence="2">
    <location>
        <begin position="601"/>
        <end position="852"/>
    </location>
</feature>
<evidence type="ECO:0000256" key="1">
    <source>
        <dbReference type="SAM" id="MobiDB-lite"/>
    </source>
</evidence>
<evidence type="ECO:0000313" key="3">
    <source>
        <dbReference type="EMBL" id="KAK8845708.1"/>
    </source>
</evidence>
<protein>
    <recommendedName>
        <fullName evidence="2">Protein kinase domain-containing protein</fullName>
    </recommendedName>
</protein>
<dbReference type="Proteomes" id="UP001470230">
    <property type="component" value="Unassembled WGS sequence"/>
</dbReference>
<dbReference type="Gene3D" id="6.10.250.1010">
    <property type="match status" value="2"/>
</dbReference>
<dbReference type="InterPro" id="IPR000719">
    <property type="entry name" value="Prot_kinase_dom"/>
</dbReference>
<dbReference type="PROSITE" id="PS50011">
    <property type="entry name" value="PROTEIN_KINASE_DOM"/>
    <property type="match status" value="1"/>
</dbReference>
<dbReference type="Gene3D" id="1.10.510.10">
    <property type="entry name" value="Transferase(Phosphotransferase) domain 1"/>
    <property type="match status" value="1"/>
</dbReference>
<accession>A0ABR2HE98</accession>
<feature type="region of interest" description="Disordered" evidence="1">
    <location>
        <begin position="477"/>
        <end position="498"/>
    </location>
</feature>